<dbReference type="PANTHER" id="PTHR23080">
    <property type="entry name" value="THAP DOMAIN PROTEIN"/>
    <property type="match status" value="1"/>
</dbReference>
<proteinExistence type="predicted"/>
<dbReference type="OMA" id="DHEVAPC"/>
<name>A0A8B7Z7S2_ACAPL</name>
<keyword evidence="2" id="KW-1185">Reference proteome</keyword>
<gene>
    <name evidence="3" type="primary">LOC110984796</name>
</gene>
<evidence type="ECO:0000313" key="3">
    <source>
        <dbReference type="RefSeq" id="XP_022101002.1"/>
    </source>
</evidence>
<protein>
    <submittedName>
        <fullName evidence="3">Uncharacterized protein LOC110984796</fullName>
    </submittedName>
</protein>
<reference evidence="3" key="1">
    <citation type="submission" date="2025-08" db="UniProtKB">
        <authorList>
            <consortium name="RefSeq"/>
        </authorList>
    </citation>
    <scope>IDENTIFICATION</scope>
</reference>
<evidence type="ECO:0000313" key="2">
    <source>
        <dbReference type="Proteomes" id="UP000694845"/>
    </source>
</evidence>
<organism evidence="2 3">
    <name type="scientific">Acanthaster planci</name>
    <name type="common">Crown-of-thorns starfish</name>
    <dbReference type="NCBI Taxonomy" id="133434"/>
    <lineage>
        <taxon>Eukaryota</taxon>
        <taxon>Metazoa</taxon>
        <taxon>Echinodermata</taxon>
        <taxon>Eleutherozoa</taxon>
        <taxon>Asterozoa</taxon>
        <taxon>Asteroidea</taxon>
        <taxon>Valvatacea</taxon>
        <taxon>Valvatida</taxon>
        <taxon>Acanthasteridae</taxon>
        <taxon>Acanthaster</taxon>
    </lineage>
</organism>
<sequence>MEEGTPVLSSSVSFLAGYVTKRSRLCSRHFDKDDIDMYGNVKCDPKYFEWNNWDSQPKKRTTCALQKQDQGLHDTSGTRTSGDHEVAPCLDHDLQFQEKVSTSSRITRPDMPDIGSMEPLCCIEIPQPMDHDYLHTSLPTMIDRCVQTVMTMEDLDELEHQAKSIHEHQPLPGQDVVDCATESDERVNFYTGLTSKSLLQGVYDSISGGVNRLRYWRSTSTKMGTPDNEQGWKRRPGRQHQLPPFVQFVMTLIRLRLNLPLLLLADLFHICGQEMYQTST</sequence>
<accession>A0A8B7Z7S2</accession>
<dbReference type="KEGG" id="aplc:110984796"/>
<dbReference type="Proteomes" id="UP000694845">
    <property type="component" value="Unplaced"/>
</dbReference>
<feature type="region of interest" description="Disordered" evidence="1">
    <location>
        <begin position="64"/>
        <end position="86"/>
    </location>
</feature>
<dbReference type="RefSeq" id="XP_022101002.1">
    <property type="nucleotide sequence ID" value="XM_022245310.1"/>
</dbReference>
<evidence type="ECO:0000256" key="1">
    <source>
        <dbReference type="SAM" id="MobiDB-lite"/>
    </source>
</evidence>
<dbReference type="OrthoDB" id="10193276at2759"/>
<dbReference type="GeneID" id="110984796"/>
<dbReference type="AlphaFoldDB" id="A0A8B7Z7S2"/>
<feature type="compositionally biased region" description="Polar residues" evidence="1">
    <location>
        <begin position="64"/>
        <end position="80"/>
    </location>
</feature>